<dbReference type="NCBIfam" id="NF033545">
    <property type="entry name" value="transpos_IS630"/>
    <property type="match status" value="1"/>
</dbReference>
<dbReference type="SUPFAM" id="SSF46689">
    <property type="entry name" value="Homeodomain-like"/>
    <property type="match status" value="1"/>
</dbReference>
<dbReference type="Pfam" id="PF13551">
    <property type="entry name" value="HTH_29"/>
    <property type="match status" value="1"/>
</dbReference>
<dbReference type="InterPro" id="IPR025959">
    <property type="entry name" value="Winged_HTH_dom"/>
</dbReference>
<dbReference type="STRING" id="1129793.GPLA_4578"/>
<organism evidence="2 3">
    <name type="scientific">Paraglaciecola polaris LMG 21857</name>
    <dbReference type="NCBI Taxonomy" id="1129793"/>
    <lineage>
        <taxon>Bacteria</taxon>
        <taxon>Pseudomonadati</taxon>
        <taxon>Pseudomonadota</taxon>
        <taxon>Gammaproteobacteria</taxon>
        <taxon>Alteromonadales</taxon>
        <taxon>Alteromonadaceae</taxon>
        <taxon>Paraglaciecola</taxon>
    </lineage>
</organism>
<protein>
    <submittedName>
        <fullName evidence="2">Transposase</fullName>
    </submittedName>
</protein>
<keyword evidence="3" id="KW-1185">Reference proteome</keyword>
<accession>K6ZZ30</accession>
<proteinExistence type="predicted"/>
<dbReference type="InterPro" id="IPR009057">
    <property type="entry name" value="Homeodomain-like_sf"/>
</dbReference>
<dbReference type="Proteomes" id="UP000006322">
    <property type="component" value="Unassembled WGS sequence"/>
</dbReference>
<evidence type="ECO:0000313" key="2">
    <source>
        <dbReference type="EMBL" id="GAC35452.1"/>
    </source>
</evidence>
<dbReference type="Pfam" id="PF13592">
    <property type="entry name" value="HTH_33"/>
    <property type="match status" value="1"/>
</dbReference>
<dbReference type="AlphaFoldDB" id="K6ZZ30"/>
<reference evidence="3" key="1">
    <citation type="journal article" date="2014" name="Environ. Microbiol.">
        <title>Comparative genomics of the marine bacterial genus Glaciecola reveals the high degree of genomic diversity and genomic characteristic for cold adaptation.</title>
        <authorList>
            <person name="Qin Q.L."/>
            <person name="Xie B.B."/>
            <person name="Yu Y."/>
            <person name="Shu Y.L."/>
            <person name="Rong J.C."/>
            <person name="Zhang Y.J."/>
            <person name="Zhao D.L."/>
            <person name="Chen X.L."/>
            <person name="Zhang X.Y."/>
            <person name="Chen B."/>
            <person name="Zhou B.C."/>
            <person name="Zhang Y.Z."/>
        </authorList>
    </citation>
    <scope>NUCLEOTIDE SEQUENCE [LARGE SCALE GENOMIC DNA]</scope>
    <source>
        <strain evidence="3">LMG 21857</strain>
    </source>
</reference>
<gene>
    <name evidence="2" type="ORF">GPLA_4578</name>
</gene>
<feature type="domain" description="Winged helix-turn helix" evidence="1">
    <location>
        <begin position="79"/>
        <end position="136"/>
    </location>
</feature>
<comment type="caution">
    <text evidence="2">The sequence shown here is derived from an EMBL/GenBank/DDBJ whole genome shotgun (WGS) entry which is preliminary data.</text>
</comment>
<evidence type="ECO:0000259" key="1">
    <source>
        <dbReference type="Pfam" id="PF13592"/>
    </source>
</evidence>
<name>K6ZZ30_9ALTE</name>
<evidence type="ECO:0000313" key="3">
    <source>
        <dbReference type="Proteomes" id="UP000006322"/>
    </source>
</evidence>
<sequence>MRIRLMALSHIKNGANRTQTAQYLHVSRRMVNEWVKRFNAHGLHGLKEKNRSGRPRALSTEQLEQFKAYVLSHAIKPDGGRLKGTLMITYVEREFGVTYSLTNIYRLLHQLGFSWLTSRSKHPKQSEEAQETFKKIQN</sequence>
<dbReference type="EMBL" id="BAER01000136">
    <property type="protein sequence ID" value="GAC35452.1"/>
    <property type="molecule type" value="Genomic_DNA"/>
</dbReference>
<dbReference type="InterPro" id="IPR047655">
    <property type="entry name" value="Transpos_IS630-like"/>
</dbReference>